<dbReference type="InterPro" id="IPR001087">
    <property type="entry name" value="GDSL"/>
</dbReference>
<keyword evidence="3" id="KW-1185">Reference proteome</keyword>
<dbReference type="Gene3D" id="3.40.50.1110">
    <property type="entry name" value="SGNH hydrolase"/>
    <property type="match status" value="1"/>
</dbReference>
<dbReference type="RefSeq" id="WP_418160099.1">
    <property type="nucleotide sequence ID" value="NZ_JBBLZC010000013.1"/>
</dbReference>
<dbReference type="InterPro" id="IPR036709">
    <property type="entry name" value="Autotransporte_beta_dom_sf"/>
</dbReference>
<name>A0ABU8XT75_9PROT</name>
<feature type="signal peptide" evidence="1">
    <location>
        <begin position="1"/>
        <end position="30"/>
    </location>
</feature>
<evidence type="ECO:0000313" key="3">
    <source>
        <dbReference type="Proteomes" id="UP001375743"/>
    </source>
</evidence>
<proteinExistence type="predicted"/>
<dbReference type="SUPFAM" id="SSF52266">
    <property type="entry name" value="SGNH hydrolase"/>
    <property type="match status" value="1"/>
</dbReference>
<dbReference type="Proteomes" id="UP001375743">
    <property type="component" value="Unassembled WGS sequence"/>
</dbReference>
<dbReference type="EMBL" id="JBBLZC010000013">
    <property type="protein sequence ID" value="MEK0084251.1"/>
    <property type="molecule type" value="Genomic_DNA"/>
</dbReference>
<feature type="chain" id="PRO_5047377971" evidence="1">
    <location>
        <begin position="31"/>
        <end position="649"/>
    </location>
</feature>
<sequence>MSTHPPRPHRHVLLASTALILLAMTDVAHAAADGVLPPALAGTAALPDEAAGLRVNATGGAAGGTATPVPVSPTYGLAVDPKLSIPRITSFGDSYSKLRRYVQDPATGKWVLVRNFLDQSLDEGKAGALAGYAVSGATAANVAVNGKKNSFAQQVDRWIAAGGTLGSKEATTVFFGYNDIDKFSDLTRSQTDYVNGVKRLIGRGANTGDRKLFLFLVHDWGKNPAQKGDPDGVYRARTRAWNSAVAAFASNWKRKNVVAVDLFTTFENVFASPSTYGLANVTTVDLANSKTTALYADPDHFGEKGQDIIQQVFLSYASRAWGYDAVATTGSQTTTQLGQDIDQGLALGIDALPEAQRLGFNAFTVGELGSDDAGNGAVADRDPSRAGFAEAFFPDQQPDGGLGVNYAFSPDTSLGVVIGRYGERTSADLERASVAASVVSDSVSMYLDHKTHGFSLRTRLTVSDDHHVKSEHDDLTDTTSQARFSGRTTEVAQRAGYTLSFGGVTWTPWMELSRRVQALDSFTIDNPYISDVTYSATEAGETLARIGLDAVSDALSFGDGASLKLFGGIAYTQSLSRDDYRVTISEAAGLVPDSEERIERGQLRQIGFNLGGQVALGERLSLGAGLGLGHDLDQGSEQELMFRLNYRFF</sequence>
<reference evidence="2 3" key="1">
    <citation type="submission" date="2024-01" db="EMBL/GenBank/DDBJ databases">
        <title>Multi-omics insights into the function and evolution of sodium benzoate biodegradation pathways in Benzoatithermus flavus gen. nov., sp. nov. from hot spring.</title>
        <authorList>
            <person name="Hu C.-J."/>
            <person name="Li W.-J."/>
        </authorList>
    </citation>
    <scope>NUCLEOTIDE SEQUENCE [LARGE SCALE GENOMIC DNA]</scope>
    <source>
        <strain evidence="2 3">SYSU G07066</strain>
    </source>
</reference>
<dbReference type="GO" id="GO:0016787">
    <property type="term" value="F:hydrolase activity"/>
    <property type="evidence" value="ECO:0007669"/>
    <property type="project" value="UniProtKB-KW"/>
</dbReference>
<dbReference type="SUPFAM" id="SSF103515">
    <property type="entry name" value="Autotransporter"/>
    <property type="match status" value="1"/>
</dbReference>
<protein>
    <submittedName>
        <fullName evidence="2">SGNH/GDSL hydrolase family protein</fullName>
    </submittedName>
</protein>
<comment type="caution">
    <text evidence="2">The sequence shown here is derived from an EMBL/GenBank/DDBJ whole genome shotgun (WGS) entry which is preliminary data.</text>
</comment>
<evidence type="ECO:0000313" key="2">
    <source>
        <dbReference type="EMBL" id="MEK0084251.1"/>
    </source>
</evidence>
<keyword evidence="2" id="KW-0378">Hydrolase</keyword>
<evidence type="ECO:0000256" key="1">
    <source>
        <dbReference type="SAM" id="SignalP"/>
    </source>
</evidence>
<dbReference type="InterPro" id="IPR036514">
    <property type="entry name" value="SGNH_hydro_sf"/>
</dbReference>
<organism evidence="2 3">
    <name type="scientific">Benzoatithermus flavus</name>
    <dbReference type="NCBI Taxonomy" id="3108223"/>
    <lineage>
        <taxon>Bacteria</taxon>
        <taxon>Pseudomonadati</taxon>
        <taxon>Pseudomonadota</taxon>
        <taxon>Alphaproteobacteria</taxon>
        <taxon>Geminicoccales</taxon>
        <taxon>Geminicoccaceae</taxon>
        <taxon>Benzoatithermus</taxon>
    </lineage>
</organism>
<dbReference type="Pfam" id="PF00657">
    <property type="entry name" value="Lipase_GDSL"/>
    <property type="match status" value="1"/>
</dbReference>
<accession>A0ABU8XT75</accession>
<gene>
    <name evidence="2" type="ORF">U1T56_13895</name>
</gene>
<keyword evidence="1" id="KW-0732">Signal</keyword>